<name>A0A2J6RTH0_HYAVF</name>
<dbReference type="STRING" id="1149755.A0A2J6RTH0"/>
<keyword evidence="3" id="KW-1185">Reference proteome</keyword>
<dbReference type="InterPro" id="IPR052733">
    <property type="entry name" value="Chloroplast_QOR"/>
</dbReference>
<dbReference type="Proteomes" id="UP000235786">
    <property type="component" value="Unassembled WGS sequence"/>
</dbReference>
<dbReference type="InterPro" id="IPR036291">
    <property type="entry name" value="NAD(P)-bd_dom_sf"/>
</dbReference>
<evidence type="ECO:0000313" key="2">
    <source>
        <dbReference type="EMBL" id="PMD41816.1"/>
    </source>
</evidence>
<dbReference type="InterPro" id="IPR011032">
    <property type="entry name" value="GroES-like_sf"/>
</dbReference>
<protein>
    <submittedName>
        <fullName evidence="2">NAD(P)-binding protein</fullName>
    </submittedName>
</protein>
<dbReference type="InterPro" id="IPR020843">
    <property type="entry name" value="ER"/>
</dbReference>
<dbReference type="Gene3D" id="3.90.180.10">
    <property type="entry name" value="Medium-chain alcohol dehydrogenases, catalytic domain"/>
    <property type="match status" value="1"/>
</dbReference>
<dbReference type="SMART" id="SM00829">
    <property type="entry name" value="PKS_ER"/>
    <property type="match status" value="1"/>
</dbReference>
<dbReference type="GO" id="GO:0016491">
    <property type="term" value="F:oxidoreductase activity"/>
    <property type="evidence" value="ECO:0007669"/>
    <property type="project" value="InterPro"/>
</dbReference>
<feature type="domain" description="Enoyl reductase (ER)" evidence="1">
    <location>
        <begin position="16"/>
        <end position="330"/>
    </location>
</feature>
<evidence type="ECO:0000259" key="1">
    <source>
        <dbReference type="SMART" id="SM00829"/>
    </source>
</evidence>
<dbReference type="EMBL" id="KZ613944">
    <property type="protein sequence ID" value="PMD41816.1"/>
    <property type="molecule type" value="Genomic_DNA"/>
</dbReference>
<dbReference type="Pfam" id="PF08240">
    <property type="entry name" value="ADH_N"/>
    <property type="match status" value="1"/>
</dbReference>
<sequence>MPTTMQSWQYTSTKTGLENNLTLAIVPMPQPKPGQHLVRILSAALNPVDYRLSESPLLHRLLFPNPASPGDDFAGTIVVPAAGSSLRAGQRVFGAVGTIFMCGSSMSTYGIASTSNVVAMPAGLSMAEAAGITIAGGTAYQAIIPNSKPGDRVFLNGGSGGVGTFGIQIAKVAGRLVTVSCSGKNVELCKSLGADEVIDYQTQDVLETLKASPHRYDLVVDLVANNRALFWQAQEYTSIEAKFVTVSISHQLSFIWFVATAQLLPSFLSGAKRRHLTVFGSLKEEDLNQIAEWMVEGKVRAVIDSEYKFEDVREAYRQLKTGRAKGKIVVNVAPEEESKT</sequence>
<dbReference type="SUPFAM" id="SSF50129">
    <property type="entry name" value="GroES-like"/>
    <property type="match status" value="1"/>
</dbReference>
<gene>
    <name evidence="2" type="ORF">L207DRAFT_458409</name>
</gene>
<dbReference type="SUPFAM" id="SSF51735">
    <property type="entry name" value="NAD(P)-binding Rossmann-fold domains"/>
    <property type="match status" value="1"/>
</dbReference>
<reference evidence="2 3" key="1">
    <citation type="submission" date="2016-04" db="EMBL/GenBank/DDBJ databases">
        <title>A degradative enzymes factory behind the ericoid mycorrhizal symbiosis.</title>
        <authorList>
            <consortium name="DOE Joint Genome Institute"/>
            <person name="Martino E."/>
            <person name="Morin E."/>
            <person name="Grelet G."/>
            <person name="Kuo A."/>
            <person name="Kohler A."/>
            <person name="Daghino S."/>
            <person name="Barry K."/>
            <person name="Choi C."/>
            <person name="Cichocki N."/>
            <person name="Clum A."/>
            <person name="Copeland A."/>
            <person name="Hainaut M."/>
            <person name="Haridas S."/>
            <person name="Labutti K."/>
            <person name="Lindquist E."/>
            <person name="Lipzen A."/>
            <person name="Khouja H.-R."/>
            <person name="Murat C."/>
            <person name="Ohm R."/>
            <person name="Olson A."/>
            <person name="Spatafora J."/>
            <person name="Veneault-Fourrey C."/>
            <person name="Henrissat B."/>
            <person name="Grigoriev I."/>
            <person name="Martin F."/>
            <person name="Perotto S."/>
        </authorList>
    </citation>
    <scope>NUCLEOTIDE SEQUENCE [LARGE SCALE GENOMIC DNA]</scope>
    <source>
        <strain evidence="2 3">F</strain>
    </source>
</reference>
<dbReference type="Pfam" id="PF13602">
    <property type="entry name" value="ADH_zinc_N_2"/>
    <property type="match status" value="1"/>
</dbReference>
<evidence type="ECO:0000313" key="3">
    <source>
        <dbReference type="Proteomes" id="UP000235786"/>
    </source>
</evidence>
<dbReference type="PANTHER" id="PTHR44013">
    <property type="entry name" value="ZINC-TYPE ALCOHOL DEHYDROGENASE-LIKE PROTEIN C16A3.02C"/>
    <property type="match status" value="1"/>
</dbReference>
<proteinExistence type="predicted"/>
<dbReference type="OrthoDB" id="201656at2759"/>
<dbReference type="InterPro" id="IPR013154">
    <property type="entry name" value="ADH-like_N"/>
</dbReference>
<accession>A0A2J6RTH0</accession>
<organism evidence="2 3">
    <name type="scientific">Hyaloscypha variabilis (strain UAMH 11265 / GT02V1 / F)</name>
    <name type="common">Meliniomyces variabilis</name>
    <dbReference type="NCBI Taxonomy" id="1149755"/>
    <lineage>
        <taxon>Eukaryota</taxon>
        <taxon>Fungi</taxon>
        <taxon>Dikarya</taxon>
        <taxon>Ascomycota</taxon>
        <taxon>Pezizomycotina</taxon>
        <taxon>Leotiomycetes</taxon>
        <taxon>Helotiales</taxon>
        <taxon>Hyaloscyphaceae</taxon>
        <taxon>Hyaloscypha</taxon>
        <taxon>Hyaloscypha variabilis</taxon>
    </lineage>
</organism>
<dbReference type="AlphaFoldDB" id="A0A2J6RTH0"/>
<dbReference type="CDD" id="cd08267">
    <property type="entry name" value="MDR1"/>
    <property type="match status" value="1"/>
</dbReference>
<dbReference type="PANTHER" id="PTHR44013:SF1">
    <property type="entry name" value="ZINC-TYPE ALCOHOL DEHYDROGENASE-LIKE PROTEIN C16A3.02C"/>
    <property type="match status" value="1"/>
</dbReference>
<dbReference type="Gene3D" id="3.40.50.720">
    <property type="entry name" value="NAD(P)-binding Rossmann-like Domain"/>
    <property type="match status" value="1"/>
</dbReference>